<dbReference type="SUPFAM" id="SSF51735">
    <property type="entry name" value="NAD(P)-binding Rossmann-fold domains"/>
    <property type="match status" value="1"/>
</dbReference>
<proteinExistence type="inferred from homology"/>
<accession>A0AA38X0U6</accession>
<name>A0AA38X0U6_9EURO</name>
<dbReference type="EMBL" id="JAPDRK010000018">
    <property type="protein sequence ID" value="KAJ9604678.1"/>
    <property type="molecule type" value="Genomic_DNA"/>
</dbReference>
<dbReference type="PANTHER" id="PTHR42748:SF5">
    <property type="entry name" value="NITROGEN METABOLITE REPRESSION PROTEIN NMRA"/>
    <property type="match status" value="1"/>
</dbReference>
<reference evidence="5" key="1">
    <citation type="submission" date="2022-10" db="EMBL/GenBank/DDBJ databases">
        <title>Culturing micro-colonial fungi from biological soil crusts in the Mojave desert and describing Neophaeococcomyces mojavensis, and introducing the new genera and species Taxawa tesnikishii.</title>
        <authorList>
            <person name="Kurbessoian T."/>
            <person name="Stajich J.E."/>
        </authorList>
    </citation>
    <scope>NUCLEOTIDE SEQUENCE</scope>
    <source>
        <strain evidence="5">TK_41</strain>
    </source>
</reference>
<dbReference type="GO" id="GO:0005634">
    <property type="term" value="C:nucleus"/>
    <property type="evidence" value="ECO:0007669"/>
    <property type="project" value="TreeGrafter"/>
</dbReference>
<organism evidence="5 6">
    <name type="scientific">Cladophialophora chaetospira</name>
    <dbReference type="NCBI Taxonomy" id="386627"/>
    <lineage>
        <taxon>Eukaryota</taxon>
        <taxon>Fungi</taxon>
        <taxon>Dikarya</taxon>
        <taxon>Ascomycota</taxon>
        <taxon>Pezizomycotina</taxon>
        <taxon>Eurotiomycetes</taxon>
        <taxon>Chaetothyriomycetidae</taxon>
        <taxon>Chaetothyriales</taxon>
        <taxon>Herpotrichiellaceae</taxon>
        <taxon>Cladophialophora</taxon>
    </lineage>
</organism>
<dbReference type="InterPro" id="IPR036291">
    <property type="entry name" value="NAD(P)-bd_dom_sf"/>
</dbReference>
<evidence type="ECO:0000256" key="3">
    <source>
        <dbReference type="SAM" id="MobiDB-lite"/>
    </source>
</evidence>
<feature type="region of interest" description="Disordered" evidence="3">
    <location>
        <begin position="287"/>
        <end position="313"/>
    </location>
</feature>
<evidence type="ECO:0000256" key="1">
    <source>
        <dbReference type="ARBA" id="ARBA00006328"/>
    </source>
</evidence>
<evidence type="ECO:0000256" key="2">
    <source>
        <dbReference type="ARBA" id="ARBA00022857"/>
    </source>
</evidence>
<dbReference type="PANTHER" id="PTHR42748">
    <property type="entry name" value="NITROGEN METABOLITE REPRESSION PROTEIN NMRA FAMILY MEMBER"/>
    <property type="match status" value="1"/>
</dbReference>
<protein>
    <recommendedName>
        <fullName evidence="4">NmrA-like domain-containing protein</fullName>
    </recommendedName>
</protein>
<dbReference type="Gene3D" id="3.40.50.720">
    <property type="entry name" value="NAD(P)-binding Rossmann-like Domain"/>
    <property type="match status" value="1"/>
</dbReference>
<keyword evidence="6" id="KW-1185">Reference proteome</keyword>
<dbReference type="Gene3D" id="3.90.25.10">
    <property type="entry name" value="UDP-galactose 4-epimerase, domain 1"/>
    <property type="match status" value="1"/>
</dbReference>
<evidence type="ECO:0000259" key="4">
    <source>
        <dbReference type="Pfam" id="PF05368"/>
    </source>
</evidence>
<feature type="compositionally biased region" description="Polar residues" evidence="3">
    <location>
        <begin position="292"/>
        <end position="303"/>
    </location>
</feature>
<dbReference type="AlphaFoldDB" id="A0AA38X0U6"/>
<keyword evidence="2" id="KW-0521">NADP</keyword>
<feature type="domain" description="NmrA-like" evidence="4">
    <location>
        <begin position="5"/>
        <end position="330"/>
    </location>
</feature>
<sequence>MPNRNKTIAIVNGTGRQAASVIRAVTAVGYTVRAHVHSLQGLVAEELAEIPNVSLFEGALLNNSVLIDTIFEGAQIAFINTNPLGGDEIKIGKALANAAKKRNIQHFVYSSMPDHSIHNPHWPALPQWACKFTVENYIRQLGLPSTFVYTGIYNNNFTSLPYPLFCMDFKDNGRLEWRAPFHPDTKLPWLDAEHDVGPAVLQIFKDGPSKWHGHRIALAFEMLTPVQVCQAFERALERPCKYVFDKHIDVRVPVPNGYREQLAGIEILFGQYNAPYFPGPDFDYETKRKGSNDTITQGRSSSDSARKPKAGKLTDEARSLWPAYRPIYEYAKEAFIVEEEANGKTWMIDKSVST</sequence>
<dbReference type="InterPro" id="IPR051164">
    <property type="entry name" value="NmrA-like_oxidored"/>
</dbReference>
<comment type="similarity">
    <text evidence="1">Belongs to the NmrA-type oxidoreductase family.</text>
</comment>
<comment type="caution">
    <text evidence="5">The sequence shown here is derived from an EMBL/GenBank/DDBJ whole genome shotgun (WGS) entry which is preliminary data.</text>
</comment>
<dbReference type="Pfam" id="PF05368">
    <property type="entry name" value="NmrA"/>
    <property type="match status" value="1"/>
</dbReference>
<evidence type="ECO:0000313" key="5">
    <source>
        <dbReference type="EMBL" id="KAJ9604678.1"/>
    </source>
</evidence>
<evidence type="ECO:0000313" key="6">
    <source>
        <dbReference type="Proteomes" id="UP001172673"/>
    </source>
</evidence>
<dbReference type="Proteomes" id="UP001172673">
    <property type="component" value="Unassembled WGS sequence"/>
</dbReference>
<gene>
    <name evidence="5" type="ORF">H2200_010792</name>
</gene>
<dbReference type="InterPro" id="IPR008030">
    <property type="entry name" value="NmrA-like"/>
</dbReference>